<dbReference type="Pfam" id="PF08447">
    <property type="entry name" value="PAS_3"/>
    <property type="match status" value="1"/>
</dbReference>
<dbReference type="PROSITE" id="PS50110">
    <property type="entry name" value="RESPONSE_REGULATORY"/>
    <property type="match status" value="3"/>
</dbReference>
<reference evidence="24 25" key="1">
    <citation type="submission" date="2016-11" db="EMBL/GenBank/DDBJ databases">
        <authorList>
            <person name="Jaros S."/>
            <person name="Januszkiewicz K."/>
            <person name="Wedrychowicz H."/>
        </authorList>
    </citation>
    <scope>NUCLEOTIDE SEQUENCE [LARGE SCALE GENOMIC DNA]</scope>
    <source>
        <strain evidence="24 25">DSM 21637</strain>
    </source>
</reference>
<feature type="modified residue" description="4-aspartylphosphate" evidence="17">
    <location>
        <position position="1101"/>
    </location>
</feature>
<dbReference type="EC" id="2.7.13.3" evidence="3"/>
<feature type="domain" description="Histidine kinase" evidence="19">
    <location>
        <begin position="808"/>
        <end position="1025"/>
    </location>
</feature>
<evidence type="ECO:0000256" key="13">
    <source>
        <dbReference type="ARBA" id="ARBA00022989"/>
    </source>
</evidence>
<dbReference type="AlphaFoldDB" id="A0A1K1X0P5"/>
<dbReference type="GO" id="GO:0000155">
    <property type="term" value="F:phosphorelay sensor kinase activity"/>
    <property type="evidence" value="ECO:0007669"/>
    <property type="project" value="InterPro"/>
</dbReference>
<dbReference type="InterPro" id="IPR000014">
    <property type="entry name" value="PAS"/>
</dbReference>
<dbReference type="GO" id="GO:0009927">
    <property type="term" value="F:histidine phosphotransfer kinase activity"/>
    <property type="evidence" value="ECO:0007669"/>
    <property type="project" value="TreeGrafter"/>
</dbReference>
<keyword evidence="4" id="KW-1003">Cell membrane</keyword>
<dbReference type="PRINTS" id="PR00344">
    <property type="entry name" value="BCTRLSENSOR"/>
</dbReference>
<dbReference type="InterPro" id="IPR005467">
    <property type="entry name" value="His_kinase_dom"/>
</dbReference>
<keyword evidence="8" id="KW-0812">Transmembrane</keyword>
<evidence type="ECO:0000256" key="12">
    <source>
        <dbReference type="ARBA" id="ARBA00022840"/>
    </source>
</evidence>
<feature type="domain" description="PAC" evidence="22">
    <location>
        <begin position="473"/>
        <end position="525"/>
    </location>
</feature>
<keyword evidence="5" id="KW-0997">Cell inner membrane</keyword>
<evidence type="ECO:0000256" key="10">
    <source>
        <dbReference type="ARBA" id="ARBA00022741"/>
    </source>
</evidence>
<evidence type="ECO:0000259" key="19">
    <source>
        <dbReference type="PROSITE" id="PS50109"/>
    </source>
</evidence>
<keyword evidence="13" id="KW-1133">Transmembrane helix</keyword>
<dbReference type="FunFam" id="2.10.70.100:FF:000001">
    <property type="entry name" value="Sensory transduction histidine kinase"/>
    <property type="match status" value="1"/>
</dbReference>
<keyword evidence="25" id="KW-1185">Reference proteome</keyword>
<dbReference type="InterPro" id="IPR000700">
    <property type="entry name" value="PAS-assoc_C"/>
</dbReference>
<dbReference type="SUPFAM" id="SSF47384">
    <property type="entry name" value="Homodimeric domain of signal transducing histidine kinase"/>
    <property type="match status" value="1"/>
</dbReference>
<evidence type="ECO:0000256" key="8">
    <source>
        <dbReference type="ARBA" id="ARBA00022692"/>
    </source>
</evidence>
<evidence type="ECO:0000259" key="23">
    <source>
        <dbReference type="PROSITE" id="PS50894"/>
    </source>
</evidence>
<dbReference type="SMART" id="SM00086">
    <property type="entry name" value="PAC"/>
    <property type="match status" value="3"/>
</dbReference>
<dbReference type="Pfam" id="PF13426">
    <property type="entry name" value="PAS_9"/>
    <property type="match status" value="2"/>
</dbReference>
<dbReference type="Gene3D" id="3.40.50.2300">
    <property type="match status" value="3"/>
</dbReference>
<keyword evidence="10" id="KW-0547">Nucleotide-binding</keyword>
<feature type="modified residue" description="4-aspartylphosphate" evidence="17">
    <location>
        <position position="188"/>
    </location>
</feature>
<protein>
    <recommendedName>
        <fullName evidence="3">histidine kinase</fullName>
        <ecNumber evidence="3">2.7.13.3</ecNumber>
    </recommendedName>
</protein>
<dbReference type="InterPro" id="IPR001610">
    <property type="entry name" value="PAC"/>
</dbReference>
<dbReference type="Gene3D" id="2.10.70.100">
    <property type="match status" value="1"/>
</dbReference>
<dbReference type="InterPro" id="IPR008207">
    <property type="entry name" value="Sig_transdc_His_kin_Hpt_dom"/>
</dbReference>
<feature type="modified residue" description="4-aspartylphosphate" evidence="17">
    <location>
        <position position="315"/>
    </location>
</feature>
<keyword evidence="6 17" id="KW-0597">Phosphoprotein</keyword>
<feature type="domain" description="PAC" evidence="22">
    <location>
        <begin position="608"/>
        <end position="660"/>
    </location>
</feature>
<dbReference type="STRING" id="1122209.SAMN02745752_01643"/>
<dbReference type="Gene3D" id="3.30.565.10">
    <property type="entry name" value="Histidine kinase-like ATPase, C-terminal domain"/>
    <property type="match status" value="1"/>
</dbReference>
<accession>A0A1K1X0P5</accession>
<dbReference type="InterPro" id="IPR013655">
    <property type="entry name" value="PAS_fold_3"/>
</dbReference>
<evidence type="ECO:0000256" key="9">
    <source>
        <dbReference type="ARBA" id="ARBA00022737"/>
    </source>
</evidence>
<comment type="catalytic activity">
    <reaction evidence="1">
        <text>ATP + protein L-histidine = ADP + protein N-phospho-L-histidine.</text>
        <dbReference type="EC" id="2.7.13.3"/>
    </reaction>
</comment>
<keyword evidence="9" id="KW-0677">Repeat</keyword>
<dbReference type="SMART" id="SM00387">
    <property type="entry name" value="HATPase_c"/>
    <property type="match status" value="1"/>
</dbReference>
<dbReference type="SUPFAM" id="SSF52172">
    <property type="entry name" value="CheY-like"/>
    <property type="match status" value="3"/>
</dbReference>
<feature type="domain" description="Response regulatory" evidence="20">
    <location>
        <begin position="138"/>
        <end position="257"/>
    </location>
</feature>
<keyword evidence="15" id="KW-0472">Membrane</keyword>
<feature type="domain" description="Response regulatory" evidence="20">
    <location>
        <begin position="1051"/>
        <end position="1168"/>
    </location>
</feature>
<feature type="domain" description="PAS" evidence="21">
    <location>
        <begin position="415"/>
        <end position="458"/>
    </location>
</feature>
<feature type="modified residue" description="Phosphohistidine" evidence="16">
    <location>
        <position position="51"/>
    </location>
</feature>
<dbReference type="SMART" id="SM00091">
    <property type="entry name" value="PAS"/>
    <property type="match status" value="3"/>
</dbReference>
<proteinExistence type="predicted"/>
<dbReference type="Gene3D" id="3.30.450.20">
    <property type="entry name" value="PAS domain"/>
    <property type="match status" value="3"/>
</dbReference>
<dbReference type="NCBIfam" id="TIGR00229">
    <property type="entry name" value="sensory_box"/>
    <property type="match status" value="3"/>
</dbReference>
<dbReference type="InterPro" id="IPR036890">
    <property type="entry name" value="HATPase_C_sf"/>
</dbReference>
<dbReference type="CDD" id="cd00156">
    <property type="entry name" value="REC"/>
    <property type="match status" value="1"/>
</dbReference>
<evidence type="ECO:0000259" key="22">
    <source>
        <dbReference type="PROSITE" id="PS50113"/>
    </source>
</evidence>
<gene>
    <name evidence="24" type="ORF">SAMN02745752_01643</name>
</gene>
<dbReference type="InterPro" id="IPR004358">
    <property type="entry name" value="Sig_transdc_His_kin-like_C"/>
</dbReference>
<dbReference type="CDD" id="cd00082">
    <property type="entry name" value="HisKA"/>
    <property type="match status" value="1"/>
</dbReference>
<evidence type="ECO:0000256" key="7">
    <source>
        <dbReference type="ARBA" id="ARBA00022679"/>
    </source>
</evidence>
<feature type="domain" description="PAS" evidence="21">
    <location>
        <begin position="558"/>
        <end position="605"/>
    </location>
</feature>
<organism evidence="24 25">
    <name type="scientific">Marinospirillum alkaliphilum DSM 21637</name>
    <dbReference type="NCBI Taxonomy" id="1122209"/>
    <lineage>
        <taxon>Bacteria</taxon>
        <taxon>Pseudomonadati</taxon>
        <taxon>Pseudomonadota</taxon>
        <taxon>Gammaproteobacteria</taxon>
        <taxon>Oceanospirillales</taxon>
        <taxon>Oceanospirillaceae</taxon>
        <taxon>Marinospirillum</taxon>
    </lineage>
</organism>
<dbReference type="Pfam" id="PF00512">
    <property type="entry name" value="HisKA"/>
    <property type="match status" value="1"/>
</dbReference>
<evidence type="ECO:0000256" key="4">
    <source>
        <dbReference type="ARBA" id="ARBA00022475"/>
    </source>
</evidence>
<feature type="domain" description="PAS" evidence="21">
    <location>
        <begin position="664"/>
        <end position="735"/>
    </location>
</feature>
<evidence type="ECO:0000256" key="15">
    <source>
        <dbReference type="ARBA" id="ARBA00023136"/>
    </source>
</evidence>
<evidence type="ECO:0000256" key="5">
    <source>
        <dbReference type="ARBA" id="ARBA00022519"/>
    </source>
</evidence>
<dbReference type="InterPro" id="IPR035965">
    <property type="entry name" value="PAS-like_dom_sf"/>
</dbReference>
<feature type="domain" description="Response regulatory" evidence="20">
    <location>
        <begin position="266"/>
        <end position="382"/>
    </location>
</feature>
<dbReference type="InterPro" id="IPR011006">
    <property type="entry name" value="CheY-like_superfamily"/>
</dbReference>
<evidence type="ECO:0000256" key="1">
    <source>
        <dbReference type="ARBA" id="ARBA00000085"/>
    </source>
</evidence>
<evidence type="ECO:0000256" key="11">
    <source>
        <dbReference type="ARBA" id="ARBA00022777"/>
    </source>
</evidence>
<dbReference type="InterPro" id="IPR036097">
    <property type="entry name" value="HisK_dim/P_sf"/>
</dbReference>
<evidence type="ECO:0000256" key="6">
    <source>
        <dbReference type="ARBA" id="ARBA00022553"/>
    </source>
</evidence>
<feature type="coiled-coil region" evidence="18">
    <location>
        <begin position="651"/>
        <end position="678"/>
    </location>
</feature>
<dbReference type="CDD" id="cd00130">
    <property type="entry name" value="PAS"/>
    <property type="match status" value="3"/>
</dbReference>
<keyword evidence="11" id="KW-0418">Kinase</keyword>
<dbReference type="PROSITE" id="PS50894">
    <property type="entry name" value="HPT"/>
    <property type="match status" value="1"/>
</dbReference>
<dbReference type="PROSITE" id="PS50112">
    <property type="entry name" value="PAS"/>
    <property type="match status" value="3"/>
</dbReference>
<dbReference type="Proteomes" id="UP000182350">
    <property type="component" value="Unassembled WGS sequence"/>
</dbReference>
<dbReference type="SMART" id="SM00448">
    <property type="entry name" value="REC"/>
    <property type="match status" value="3"/>
</dbReference>
<dbReference type="InterPro" id="IPR003661">
    <property type="entry name" value="HisK_dim/P_dom"/>
</dbReference>
<dbReference type="SMART" id="SM00388">
    <property type="entry name" value="HisKA"/>
    <property type="match status" value="1"/>
</dbReference>
<evidence type="ECO:0000256" key="3">
    <source>
        <dbReference type="ARBA" id="ARBA00012438"/>
    </source>
</evidence>
<dbReference type="InterPro" id="IPR001789">
    <property type="entry name" value="Sig_transdc_resp-reg_receiver"/>
</dbReference>
<feature type="domain" description="HPt" evidence="23">
    <location>
        <begin position="4"/>
        <end position="111"/>
    </location>
</feature>
<dbReference type="Pfam" id="PF02518">
    <property type="entry name" value="HATPase_c"/>
    <property type="match status" value="1"/>
</dbReference>
<evidence type="ECO:0000256" key="17">
    <source>
        <dbReference type="PROSITE-ProRule" id="PRU00169"/>
    </source>
</evidence>
<evidence type="ECO:0000313" key="25">
    <source>
        <dbReference type="Proteomes" id="UP000182350"/>
    </source>
</evidence>
<dbReference type="Gene3D" id="1.10.287.130">
    <property type="match status" value="1"/>
</dbReference>
<evidence type="ECO:0000256" key="16">
    <source>
        <dbReference type="PROSITE-ProRule" id="PRU00110"/>
    </source>
</evidence>
<dbReference type="PROSITE" id="PS50113">
    <property type="entry name" value="PAC"/>
    <property type="match status" value="2"/>
</dbReference>
<evidence type="ECO:0000313" key="24">
    <source>
        <dbReference type="EMBL" id="SFX43190.1"/>
    </source>
</evidence>
<keyword evidence="14" id="KW-0902">Two-component regulatory system</keyword>
<comment type="subcellular location">
    <subcellularLocation>
        <location evidence="2">Cell inner membrane</location>
        <topology evidence="2">Multi-pass membrane protein</topology>
    </subcellularLocation>
</comment>
<keyword evidence="12" id="KW-0067">ATP-binding</keyword>
<dbReference type="InterPro" id="IPR003594">
    <property type="entry name" value="HATPase_dom"/>
</dbReference>
<dbReference type="PROSITE" id="PS50109">
    <property type="entry name" value="HIS_KIN"/>
    <property type="match status" value="1"/>
</dbReference>
<dbReference type="GO" id="GO:0005886">
    <property type="term" value="C:plasma membrane"/>
    <property type="evidence" value="ECO:0007669"/>
    <property type="project" value="UniProtKB-SubCell"/>
</dbReference>
<evidence type="ECO:0000259" key="20">
    <source>
        <dbReference type="PROSITE" id="PS50110"/>
    </source>
</evidence>
<dbReference type="PANTHER" id="PTHR43047:SF72">
    <property type="entry name" value="OSMOSENSING HISTIDINE PROTEIN KINASE SLN1"/>
    <property type="match status" value="1"/>
</dbReference>
<evidence type="ECO:0000256" key="18">
    <source>
        <dbReference type="SAM" id="Coils"/>
    </source>
</evidence>
<dbReference type="SUPFAM" id="SSF55874">
    <property type="entry name" value="ATPase domain of HSP90 chaperone/DNA topoisomerase II/histidine kinase"/>
    <property type="match status" value="1"/>
</dbReference>
<name>A0A1K1X0P5_9GAMM</name>
<dbReference type="Pfam" id="PF00072">
    <property type="entry name" value="Response_reg"/>
    <property type="match status" value="3"/>
</dbReference>
<dbReference type="PANTHER" id="PTHR43047">
    <property type="entry name" value="TWO-COMPONENT HISTIDINE PROTEIN KINASE"/>
    <property type="match status" value="1"/>
</dbReference>
<dbReference type="GO" id="GO:0000166">
    <property type="term" value="F:nucleotide binding"/>
    <property type="evidence" value="ECO:0007669"/>
    <property type="project" value="UniProtKB-KW"/>
</dbReference>
<evidence type="ECO:0000256" key="2">
    <source>
        <dbReference type="ARBA" id="ARBA00004429"/>
    </source>
</evidence>
<keyword evidence="7" id="KW-0808">Transferase</keyword>
<dbReference type="SUPFAM" id="SSF47226">
    <property type="entry name" value="Histidine-containing phosphotransfer domain, HPT domain"/>
    <property type="match status" value="1"/>
</dbReference>
<keyword evidence="18" id="KW-0175">Coiled coil</keyword>
<sequence>MESPEYYLKQLHQQFLSGLPGRQAQILLLSDCLENPCLQAGEIGQLHLQVHGLAGTAATFGLVELAAFAGRADVLMSQLVEQLKADQAADRSLLEQLSAALVDLDLALQDASRPVAKPLLPVPEENDDFKPVTARPPVVLLVDDDPDQVALLKLNLEAGGYCVEVAADYPAILQVVARRGNPDAIIMDMVFPEDPLAGAGFIQQLAVDLEQPVPPMVGLSSRQDLDARLAAYRAGARHYLTKPVNTEHLITLLDKAIGRVAQSPYRVMVVDDDPLVLEVQASVLRSAGMRVTALQNPGETLMQLHVTQPDVLLLDMHMPGIQGYELAAMVRDDPRYCQLPIIFLSAESDRDRQLFALQQGGDDFLVKPTLPQHLIELVSMRAARARQLTDAQARLQKTLYEREREHLALNQHAIVSIADRAGNITYVNDLFCDVSGYKRGELLGQNHRLLKSGQHPESLYKELWATISSGQVWFGEICNRRKDGSFYWVESTITPFMDAEGKPYQYVSIRTDITHVKAVQEELKASHDEINHARERLRRGQLFANIGTWEWNISDGALFWSERIAPLFGYPDGELETSYDNFLAAIHPEDRAKVVAAVDACLKGEAPYDLEHRVVWPDGTVRWVSERGAVERDDSGNPLRMTGVVQDVTHRVLAEERLRESEEELQVFRRMVEVADQAIRVSGSDGRIQYVNPAYRALLGYKEDELIGQDFAQVAAAPDEHPLVASILDELKKGKGWQGLIRLRRKDGSEFYSQSNIGGILDPATGKLLHSFNIFTDHSEELTRQQALQAAVQESERANQAKSEFLSSMSHELRTPMNAILGFAQMLEYDEALDADQQENVHEILKAGHHLLELINEVLDLARIESGRMTLSLEPVEVQAVMDECCSLIGPLAVKAGIQLLPVETTEAVVVADRTRFKQVLLNLLSNAVKYNRPGGTVQLLWQQSASRQCFELQVKDTGRGIAAEDLEVLFEPFHRLGAETSEVEGTGIGLTITRRIMDLMGGSIRVESQLGIGSSFMLQLPLLPAQDAALDDSLAPKALPDTHGSCSGQRVLYIEDNATNLRLVRSILARIPNLQLLEAHQAELGLELALAHHPDLILLDINMPGMDGYELLRVIRQHPELKHLPVIAVSANAMPKDIERGKQAGFVEYITKPIQVQSFIASVQHWLQP</sequence>
<dbReference type="OrthoDB" id="9810730at2"/>
<dbReference type="InterPro" id="IPR036641">
    <property type="entry name" value="HPT_dom_sf"/>
</dbReference>
<dbReference type="SUPFAM" id="SSF55785">
    <property type="entry name" value="PYP-like sensor domain (PAS domain)"/>
    <property type="match status" value="3"/>
</dbReference>
<evidence type="ECO:0000259" key="21">
    <source>
        <dbReference type="PROSITE" id="PS50112"/>
    </source>
</evidence>
<dbReference type="EMBL" id="FPJW01000005">
    <property type="protein sequence ID" value="SFX43190.1"/>
    <property type="molecule type" value="Genomic_DNA"/>
</dbReference>
<evidence type="ECO:0000256" key="14">
    <source>
        <dbReference type="ARBA" id="ARBA00023012"/>
    </source>
</evidence>